<dbReference type="AlphaFoldDB" id="A0A6I9TQB4"/>
<dbReference type="InParanoid" id="A0A6I9TQB4"/>
<reference evidence="2" key="2">
    <citation type="submission" date="2025-08" db="UniProtKB">
        <authorList>
            <consortium name="RefSeq"/>
        </authorList>
    </citation>
    <scope>IDENTIFICATION</scope>
</reference>
<dbReference type="Proteomes" id="UP000504604">
    <property type="component" value="Linkage group LG1"/>
</dbReference>
<sequence length="332" mass="36476">MAAIAILDLLRRNPNFGGQTFNSRSLFTTKLVGASTAGASFAIAAPFAFGALFGNGVTQVAYCDAGAALDEDFISSIQTASGNIFQNDALKYSTKQYDIQLKPLFSAFHWKTLALTSLRSFLLFYLPLLEPHARMEDDDDDFLQEIPEEKHLDLVDPFKKSVKQIVRETSVVTTRRILERLAVHYVSQRMAWKLLKDVPKSATRKAARGMPTLTYIFCVSRTTFRGHFLGVLASWVVQVGTDIYRFFTSISKSKQDNDTVDTAEQLQILGNKVYGATVRCGASLVFASIGAGIGATLIRPSAGQWIGCAVGDLAGPVIVAFCFEKLHTDLYC</sequence>
<evidence type="ECO:0000313" key="1">
    <source>
        <dbReference type="Proteomes" id="UP000504604"/>
    </source>
</evidence>
<organism evidence="1 2">
    <name type="scientific">Sesamum indicum</name>
    <name type="common">Oriental sesame</name>
    <name type="synonym">Sesamum orientale</name>
    <dbReference type="NCBI Taxonomy" id="4182"/>
    <lineage>
        <taxon>Eukaryota</taxon>
        <taxon>Viridiplantae</taxon>
        <taxon>Streptophyta</taxon>
        <taxon>Embryophyta</taxon>
        <taxon>Tracheophyta</taxon>
        <taxon>Spermatophyta</taxon>
        <taxon>Magnoliopsida</taxon>
        <taxon>eudicotyledons</taxon>
        <taxon>Gunneridae</taxon>
        <taxon>Pentapetalae</taxon>
        <taxon>asterids</taxon>
        <taxon>lamiids</taxon>
        <taxon>Lamiales</taxon>
        <taxon>Pedaliaceae</taxon>
        <taxon>Sesamum</taxon>
    </lineage>
</organism>
<evidence type="ECO:0000313" key="2">
    <source>
        <dbReference type="RefSeq" id="XP_011087888.1"/>
    </source>
</evidence>
<dbReference type="KEGG" id="sind:105169226"/>
<accession>A0A6I9TQB4</accession>
<reference evidence="1" key="1">
    <citation type="submission" date="2024-10" db="UniProtKB">
        <authorList>
            <consortium name="RefSeq"/>
        </authorList>
    </citation>
    <scope>NUCLEOTIDE SEQUENCE [LARGE SCALE GENOMIC DNA]</scope>
    <source>
        <strain evidence="1">cv. Zhongzhi No. 13</strain>
    </source>
</reference>
<name>A0A6I9TQB4_SESIN</name>
<dbReference type="RefSeq" id="XP_011087888.1">
    <property type="nucleotide sequence ID" value="XM_011089586.2"/>
</dbReference>
<dbReference type="PANTHER" id="PTHR36074:SF1">
    <property type="entry name" value="ISOPENTENYL-DIPHOSPHATE DELTA-ISOMERASE"/>
    <property type="match status" value="1"/>
</dbReference>
<proteinExistence type="predicted"/>
<dbReference type="GeneID" id="105169226"/>
<protein>
    <submittedName>
        <fullName evidence="2">Uncharacterized protein LOC105169226</fullName>
    </submittedName>
</protein>
<dbReference type="FunCoup" id="A0A6I9TQB4">
    <property type="interactions" value="672"/>
</dbReference>
<dbReference type="OrthoDB" id="1925570at2759"/>
<gene>
    <name evidence="2" type="primary">LOC105169226</name>
</gene>
<keyword evidence="1" id="KW-1185">Reference proteome</keyword>
<dbReference type="PANTHER" id="PTHR36074">
    <property type="entry name" value="ISOPENTENYL-DIPHOSPHATE DELTA-ISOMERASE"/>
    <property type="match status" value="1"/>
</dbReference>